<reference evidence="2" key="1">
    <citation type="submission" date="2021-10" db="EMBL/GenBank/DDBJ databases">
        <authorList>
            <person name="Piombo E."/>
        </authorList>
    </citation>
    <scope>NUCLEOTIDE SEQUENCE</scope>
</reference>
<dbReference type="EMBL" id="CABFOC020000002">
    <property type="protein sequence ID" value="CAH0039819.1"/>
    <property type="molecule type" value="Genomic_DNA"/>
</dbReference>
<protein>
    <submittedName>
        <fullName evidence="2">Uncharacterized protein</fullName>
    </submittedName>
</protein>
<gene>
    <name evidence="2" type="ORF">CSOL1703_00003747</name>
</gene>
<feature type="region of interest" description="Disordered" evidence="1">
    <location>
        <begin position="1"/>
        <end position="94"/>
    </location>
</feature>
<evidence type="ECO:0000313" key="3">
    <source>
        <dbReference type="Proteomes" id="UP000775872"/>
    </source>
</evidence>
<evidence type="ECO:0000313" key="2">
    <source>
        <dbReference type="EMBL" id="CAH0039819.1"/>
    </source>
</evidence>
<dbReference type="OrthoDB" id="5144971at2759"/>
<organism evidence="2 3">
    <name type="scientific">Clonostachys solani</name>
    <dbReference type="NCBI Taxonomy" id="160281"/>
    <lineage>
        <taxon>Eukaryota</taxon>
        <taxon>Fungi</taxon>
        <taxon>Dikarya</taxon>
        <taxon>Ascomycota</taxon>
        <taxon>Pezizomycotina</taxon>
        <taxon>Sordariomycetes</taxon>
        <taxon>Hypocreomycetidae</taxon>
        <taxon>Hypocreales</taxon>
        <taxon>Bionectriaceae</taxon>
        <taxon>Clonostachys</taxon>
    </lineage>
</organism>
<comment type="caution">
    <text evidence="2">The sequence shown here is derived from an EMBL/GenBank/DDBJ whole genome shotgun (WGS) entry which is preliminary data.</text>
</comment>
<name>A0A9N9W1C3_9HYPO</name>
<feature type="compositionally biased region" description="Polar residues" evidence="1">
    <location>
        <begin position="145"/>
        <end position="155"/>
    </location>
</feature>
<dbReference type="Proteomes" id="UP000775872">
    <property type="component" value="Unassembled WGS sequence"/>
</dbReference>
<sequence length="240" mass="27262">MSDQHHGSSRRSHRNGDSSERRHRRPRDGGSNFTLDRFLESNDFGAGTTSYGGDDFHSSRASYQDRTIHGHPPNHVDNRYAGQSSIYSYNDHPTRNFRQPQHQRVTGVAHGSSYGQRGNGQPARRHREETPPFFDDVDSIAGRQGSPSSIYSPGQSRPRPALFDHDRRLPSDRDTYGLDINPIGNFTTSTNLRVSPPRQEAYRHRAGEFLGDFDTMFGSSRRDEDSGEIPRSSYSRNNRR</sequence>
<accession>A0A9N9W1C3</accession>
<feature type="region of interest" description="Disordered" evidence="1">
    <location>
        <begin position="215"/>
        <end position="240"/>
    </location>
</feature>
<feature type="compositionally biased region" description="Basic and acidic residues" evidence="1">
    <location>
        <begin position="162"/>
        <end position="176"/>
    </location>
</feature>
<proteinExistence type="predicted"/>
<feature type="region of interest" description="Disordered" evidence="1">
    <location>
        <begin position="108"/>
        <end position="182"/>
    </location>
</feature>
<dbReference type="AlphaFoldDB" id="A0A9N9W1C3"/>
<keyword evidence="3" id="KW-1185">Reference proteome</keyword>
<evidence type="ECO:0000256" key="1">
    <source>
        <dbReference type="SAM" id="MobiDB-lite"/>
    </source>
</evidence>